<dbReference type="RefSeq" id="WP_135849158.1">
    <property type="nucleotide sequence ID" value="NZ_RHPJ01000002.1"/>
</dbReference>
<dbReference type="OrthoDB" id="3436442at2"/>
<evidence type="ECO:0000313" key="1">
    <source>
        <dbReference type="EMBL" id="TGO05105.1"/>
    </source>
</evidence>
<dbReference type="Proteomes" id="UP000297318">
    <property type="component" value="Unassembled WGS sequence"/>
</dbReference>
<name>A0A4Z1DZL6_9MICO</name>
<keyword evidence="2" id="KW-1185">Reference proteome</keyword>
<proteinExistence type="predicted"/>
<accession>A0A4Z1DZL6</accession>
<organism evidence="1 2">
    <name type="scientific">Serinibacter arcticus</name>
    <dbReference type="NCBI Taxonomy" id="1655435"/>
    <lineage>
        <taxon>Bacteria</taxon>
        <taxon>Bacillati</taxon>
        <taxon>Actinomycetota</taxon>
        <taxon>Actinomycetes</taxon>
        <taxon>Micrococcales</taxon>
        <taxon>Beutenbergiaceae</taxon>
        <taxon>Serinibacter</taxon>
    </lineage>
</organism>
<protein>
    <submittedName>
        <fullName evidence="1">Uncharacterized protein</fullName>
    </submittedName>
</protein>
<sequence>MSRTSAATHTRPRAVVATVAAVALAVAVAVVATLLWPRADADATVPVQRLEVPTHVGEHTLVHGSALISLDGVTCTAADGLVQAVGADMVDGWAGGIVVEDPPPTLFAIDDFSYESFQSLVYADDVPALGTGGTDCAAYLEGLAWVLLLHYPDAATAASSLTAPLDSYDELVEPEVSTGWDYLGCRTTASGSECVAPLGDVVAYVGSDADPRTLAAWSGDFLTATATATDAASAGAR</sequence>
<gene>
    <name evidence="1" type="ORF">SERN_1109</name>
</gene>
<dbReference type="AlphaFoldDB" id="A0A4Z1DZL6"/>
<dbReference type="EMBL" id="RHPJ01000002">
    <property type="protein sequence ID" value="TGO05105.1"/>
    <property type="molecule type" value="Genomic_DNA"/>
</dbReference>
<comment type="caution">
    <text evidence="1">The sequence shown here is derived from an EMBL/GenBank/DDBJ whole genome shotgun (WGS) entry which is preliminary data.</text>
</comment>
<evidence type="ECO:0000313" key="2">
    <source>
        <dbReference type="Proteomes" id="UP000297318"/>
    </source>
</evidence>
<reference evidence="1 2" key="1">
    <citation type="submission" date="2018-11" db="EMBL/GenBank/DDBJ databases">
        <title>Complete genome sequencing of the Actinobacteria Serinibacter sp. K3-2.</title>
        <authorList>
            <person name="Rakitin A.L."/>
            <person name="Beletsky A.V."/>
            <person name="Mardanov A.V."/>
            <person name="Ravin N.V."/>
            <person name="Gromova A.S."/>
            <person name="Filippova S.N."/>
            <person name="Gal'Chenko V.F."/>
        </authorList>
    </citation>
    <scope>NUCLEOTIDE SEQUENCE [LARGE SCALE GENOMIC DNA]</scope>
    <source>
        <strain evidence="1 2">K3-2</strain>
    </source>
</reference>